<keyword evidence="3" id="KW-1185">Reference proteome</keyword>
<sequence>MRCAWATISELDQKYHDEEWGVPCFDDQKLFEILTLEVMQAGLSWSTILKKREGFRESFEQFEIHKVSQFTKDDVETLLQNPKIIRHRQKIEATIQNAKIILQLQKQYGSFHEFLWSKFEHTPIINHWEKMEDVPSSTPLTEQLCKEFKKMGFKFIGPTTLYSFLQASGIINDHLDSCPFKHK</sequence>
<proteinExistence type="predicted"/>
<dbReference type="SUPFAM" id="SSF48150">
    <property type="entry name" value="DNA-glycosylase"/>
    <property type="match status" value="1"/>
</dbReference>
<dbReference type="OrthoDB" id="9807664at2"/>
<keyword evidence="1" id="KW-0862">Zinc</keyword>
<reference evidence="2" key="1">
    <citation type="submission" date="2009-09" db="EMBL/GenBank/DDBJ databases">
        <authorList>
            <consortium name="The Broad Institute Genome Sequencing Platform"/>
            <person name="Ward D."/>
            <person name="Feldgarden M."/>
            <person name="Earl A."/>
            <person name="Young S.K."/>
            <person name="Zeng Q."/>
            <person name="Koehrsen M."/>
            <person name="Alvarado L."/>
            <person name="Berlin A."/>
            <person name="Bochicchio J."/>
            <person name="Borenstein D."/>
            <person name="Chapman S.B."/>
            <person name="Chen Z."/>
            <person name="Engels R."/>
            <person name="Freedman E."/>
            <person name="Gellesch M."/>
            <person name="Goldberg J."/>
            <person name="Griggs A."/>
            <person name="Gujja S."/>
            <person name="Heilman E."/>
            <person name="Heiman D."/>
            <person name="Hepburn T."/>
            <person name="Howarth C."/>
            <person name="Jen D."/>
            <person name="Larson L."/>
            <person name="Lewis B."/>
            <person name="Mehta T."/>
            <person name="Park D."/>
            <person name="Pearson M."/>
            <person name="Roberts A."/>
            <person name="Saif S."/>
            <person name="Shea T."/>
            <person name="Shenoy N."/>
            <person name="Sisk P."/>
            <person name="Stolte C."/>
            <person name="Sykes S."/>
            <person name="Thomson T."/>
            <person name="Walk T."/>
            <person name="White J."/>
            <person name="Yandava C."/>
            <person name="Sibley C.D."/>
            <person name="Field T.R."/>
            <person name="Grinwis M."/>
            <person name="Eshaghurshan C.S."/>
            <person name="Surette M.G."/>
            <person name="Haas B."/>
            <person name="Nusbaum C."/>
            <person name="Birren B."/>
        </authorList>
    </citation>
    <scope>NUCLEOTIDE SEQUENCE [LARGE SCALE GENOMIC DNA]</scope>
    <source>
        <strain evidence="2">ATCC 700633</strain>
    </source>
</reference>
<dbReference type="InterPro" id="IPR005019">
    <property type="entry name" value="Adenine_glyco"/>
</dbReference>
<evidence type="ECO:0000313" key="3">
    <source>
        <dbReference type="Proteomes" id="UP000002939"/>
    </source>
</evidence>
<dbReference type="GO" id="GO:0046872">
    <property type="term" value="F:metal ion binding"/>
    <property type="evidence" value="ECO:0007669"/>
    <property type="project" value="UniProtKB-KW"/>
</dbReference>
<dbReference type="InterPro" id="IPR052891">
    <property type="entry name" value="DNA-3mA_glycosylase"/>
</dbReference>
<dbReference type="GO" id="GO:0008725">
    <property type="term" value="F:DNA-3-methyladenine glycosylase activity"/>
    <property type="evidence" value="ECO:0007669"/>
    <property type="project" value="InterPro"/>
</dbReference>
<feature type="binding site" evidence="1">
    <location>
        <position position="174"/>
    </location>
    <ligand>
        <name>Zn(2+)</name>
        <dbReference type="ChEBI" id="CHEBI:29105"/>
    </ligand>
</feature>
<dbReference type="eggNOG" id="COG2818">
    <property type="taxonomic scope" value="Bacteria"/>
</dbReference>
<organism evidence="2 3">
    <name type="scientific">Granulicatella elegans ATCC 700633</name>
    <dbReference type="NCBI Taxonomy" id="626369"/>
    <lineage>
        <taxon>Bacteria</taxon>
        <taxon>Bacillati</taxon>
        <taxon>Bacillota</taxon>
        <taxon>Bacilli</taxon>
        <taxon>Lactobacillales</taxon>
        <taxon>Carnobacteriaceae</taxon>
        <taxon>Granulicatella</taxon>
    </lineage>
</organism>
<reference evidence="2" key="2">
    <citation type="submission" date="2011-10" db="EMBL/GenBank/DDBJ databases">
        <title>The Genome Sequence of Granulicatella elegans ATCC 700633.</title>
        <authorList>
            <consortium name="The Broad Institute Genome Sequencing Platform"/>
            <consortium name="The Broad Institute Genome Sequencing Center for Infectious Disease"/>
            <person name="Earl A."/>
            <person name="Ward D."/>
            <person name="Feldgarden M."/>
            <person name="Gevers D."/>
            <person name="Sibley C.D."/>
            <person name="Field T.R."/>
            <person name="Grinwis M."/>
            <person name="Eshaghurshan C.S."/>
            <person name="Surette M.G."/>
            <person name="Young S.K."/>
            <person name="Zeng Q."/>
            <person name="Gargeya S."/>
            <person name="Fitzgerald M."/>
            <person name="Haas B."/>
            <person name="Abouelleil A."/>
            <person name="Alvarado L."/>
            <person name="Arachchi H.M."/>
            <person name="Berlin A."/>
            <person name="Brown A."/>
            <person name="Chapman S.B."/>
            <person name="Chen Z."/>
            <person name="Dunbar C."/>
            <person name="Freedman E."/>
            <person name="Gearin G."/>
            <person name="Goldberg J."/>
            <person name="Griggs A."/>
            <person name="Gujja S."/>
            <person name="Heiman D."/>
            <person name="Howarth C."/>
            <person name="Larson L."/>
            <person name="Lui A."/>
            <person name="MacDonald P.J.P."/>
            <person name="Montmayeur A."/>
            <person name="Murphy C."/>
            <person name="Neiman D."/>
            <person name="Pearson M."/>
            <person name="Priest M."/>
            <person name="Roberts A."/>
            <person name="Saif S."/>
            <person name="Shea T."/>
            <person name="Shenoy N."/>
            <person name="Sisk P."/>
            <person name="Stolte C."/>
            <person name="Sykes S."/>
            <person name="Wortman J."/>
            <person name="Nusbaum C."/>
            <person name="Birren B."/>
        </authorList>
    </citation>
    <scope>NUCLEOTIDE SEQUENCE [LARGE SCALE GENOMIC DNA]</scope>
    <source>
        <strain evidence="2">ATCC 700633</strain>
    </source>
</reference>
<dbReference type="RefSeq" id="WP_006702799.1">
    <property type="nucleotide sequence ID" value="NZ_KI391971.1"/>
</dbReference>
<evidence type="ECO:0000256" key="1">
    <source>
        <dbReference type="PIRSR" id="PIRSR605019-1"/>
    </source>
</evidence>
<dbReference type="STRING" id="626369.HMPREF0446_00525"/>
<dbReference type="EMBL" id="ACRF02000013">
    <property type="protein sequence ID" value="EEW93643.1"/>
    <property type="molecule type" value="Genomic_DNA"/>
</dbReference>
<name>D0BKP0_9LACT</name>
<dbReference type="Proteomes" id="UP000002939">
    <property type="component" value="Unassembled WGS sequence"/>
</dbReference>
<dbReference type="HOGENOM" id="CLU_083758_1_0_9"/>
<comment type="caution">
    <text evidence="2">The sequence shown here is derived from an EMBL/GenBank/DDBJ whole genome shotgun (WGS) entry which is preliminary data.</text>
</comment>
<dbReference type="AlphaFoldDB" id="D0BKP0"/>
<protein>
    <submittedName>
        <fullName evidence="2">DNA-3-methyladenine glycosylase I</fullName>
    </submittedName>
</protein>
<dbReference type="GO" id="GO:0006284">
    <property type="term" value="P:base-excision repair"/>
    <property type="evidence" value="ECO:0007669"/>
    <property type="project" value="InterPro"/>
</dbReference>
<evidence type="ECO:0000313" key="2">
    <source>
        <dbReference type="EMBL" id="EEW93643.1"/>
    </source>
</evidence>
<feature type="binding site" evidence="1">
    <location>
        <position position="16"/>
    </location>
    <ligand>
        <name>Zn(2+)</name>
        <dbReference type="ChEBI" id="CHEBI:29105"/>
    </ligand>
</feature>
<dbReference type="PANTHER" id="PTHR30037:SF4">
    <property type="entry name" value="DNA-3-METHYLADENINE GLYCOSYLASE I"/>
    <property type="match status" value="1"/>
</dbReference>
<feature type="binding site" evidence="1">
    <location>
        <position position="3"/>
    </location>
    <ligand>
        <name>Zn(2+)</name>
        <dbReference type="ChEBI" id="CHEBI:29105"/>
    </ligand>
</feature>
<dbReference type="InterPro" id="IPR011257">
    <property type="entry name" value="DNA_glycosylase"/>
</dbReference>
<keyword evidence="1" id="KW-0479">Metal-binding</keyword>
<gene>
    <name evidence="2" type="ORF">HMPREF0446_00525</name>
</gene>
<dbReference type="PANTHER" id="PTHR30037">
    <property type="entry name" value="DNA-3-METHYLADENINE GLYCOSYLASE 1"/>
    <property type="match status" value="1"/>
</dbReference>
<accession>D0BKP0</accession>
<dbReference type="Gene3D" id="1.10.340.30">
    <property type="entry name" value="Hypothetical protein, domain 2"/>
    <property type="match status" value="1"/>
</dbReference>
<dbReference type="Pfam" id="PF03352">
    <property type="entry name" value="Adenine_glyco"/>
    <property type="match status" value="1"/>
</dbReference>
<feature type="binding site" evidence="1">
    <location>
        <position position="178"/>
    </location>
    <ligand>
        <name>Zn(2+)</name>
        <dbReference type="ChEBI" id="CHEBI:29105"/>
    </ligand>
</feature>